<feature type="transmembrane region" description="Helical" evidence="1">
    <location>
        <begin position="20"/>
        <end position="41"/>
    </location>
</feature>
<keyword evidence="3" id="KW-1185">Reference proteome</keyword>
<sequence>MPNLPDASLPILASLLSPATAAKAMLAIFGVIIIVASLHYASPTRLARVLSDAMNGLEKLYLEMAMAGLLGLLPSDDIHTVVSTMQLLRVEVGMLKTEALRNSKSWRASLLDFFTGRSVSLFRCIKEVKDFQTHLKILQEDHRHRTNSLPLSLATGVSRSARFRTLTA</sequence>
<evidence type="ECO:0000313" key="3">
    <source>
        <dbReference type="Proteomes" id="UP001218188"/>
    </source>
</evidence>
<dbReference type="AlphaFoldDB" id="A0AAD6XBH2"/>
<comment type="caution">
    <text evidence="2">The sequence shown here is derived from an EMBL/GenBank/DDBJ whole genome shotgun (WGS) entry which is preliminary data.</text>
</comment>
<dbReference type="Proteomes" id="UP001218188">
    <property type="component" value="Unassembled WGS sequence"/>
</dbReference>
<dbReference type="EMBL" id="JARJCM010000009">
    <property type="protein sequence ID" value="KAJ7043792.1"/>
    <property type="molecule type" value="Genomic_DNA"/>
</dbReference>
<protein>
    <submittedName>
        <fullName evidence="2">Uncharacterized protein</fullName>
    </submittedName>
</protein>
<evidence type="ECO:0000313" key="2">
    <source>
        <dbReference type="EMBL" id="KAJ7043792.1"/>
    </source>
</evidence>
<name>A0AAD6XBH2_9AGAR</name>
<keyword evidence="1" id="KW-0472">Membrane</keyword>
<keyword evidence="1" id="KW-1133">Transmembrane helix</keyword>
<gene>
    <name evidence="2" type="ORF">C8F04DRAFT_1251175</name>
</gene>
<accession>A0AAD6XBH2</accession>
<reference evidence="2" key="1">
    <citation type="submission" date="2023-03" db="EMBL/GenBank/DDBJ databases">
        <title>Massive genome expansion in bonnet fungi (Mycena s.s.) driven by repeated elements and novel gene families across ecological guilds.</title>
        <authorList>
            <consortium name="Lawrence Berkeley National Laboratory"/>
            <person name="Harder C.B."/>
            <person name="Miyauchi S."/>
            <person name="Viragh M."/>
            <person name="Kuo A."/>
            <person name="Thoen E."/>
            <person name="Andreopoulos B."/>
            <person name="Lu D."/>
            <person name="Skrede I."/>
            <person name="Drula E."/>
            <person name="Henrissat B."/>
            <person name="Morin E."/>
            <person name="Kohler A."/>
            <person name="Barry K."/>
            <person name="LaButti K."/>
            <person name="Morin E."/>
            <person name="Salamov A."/>
            <person name="Lipzen A."/>
            <person name="Mereny Z."/>
            <person name="Hegedus B."/>
            <person name="Baldrian P."/>
            <person name="Stursova M."/>
            <person name="Weitz H."/>
            <person name="Taylor A."/>
            <person name="Grigoriev I.V."/>
            <person name="Nagy L.G."/>
            <person name="Martin F."/>
            <person name="Kauserud H."/>
        </authorList>
    </citation>
    <scope>NUCLEOTIDE SEQUENCE</scope>
    <source>
        <strain evidence="2">CBHHK200</strain>
    </source>
</reference>
<keyword evidence="1" id="KW-0812">Transmembrane</keyword>
<organism evidence="2 3">
    <name type="scientific">Mycena alexandri</name>
    <dbReference type="NCBI Taxonomy" id="1745969"/>
    <lineage>
        <taxon>Eukaryota</taxon>
        <taxon>Fungi</taxon>
        <taxon>Dikarya</taxon>
        <taxon>Basidiomycota</taxon>
        <taxon>Agaricomycotina</taxon>
        <taxon>Agaricomycetes</taxon>
        <taxon>Agaricomycetidae</taxon>
        <taxon>Agaricales</taxon>
        <taxon>Marasmiineae</taxon>
        <taxon>Mycenaceae</taxon>
        <taxon>Mycena</taxon>
    </lineage>
</organism>
<evidence type="ECO:0000256" key="1">
    <source>
        <dbReference type="SAM" id="Phobius"/>
    </source>
</evidence>
<proteinExistence type="predicted"/>